<reference evidence="2" key="1">
    <citation type="submission" date="2020-12" db="EMBL/GenBank/DDBJ databases">
        <title>Metabolic potential, ecology and presence of endohyphal bacteria is reflected in genomic diversity of Mucoromycotina.</title>
        <authorList>
            <person name="Muszewska A."/>
            <person name="Okrasinska A."/>
            <person name="Steczkiewicz K."/>
            <person name="Drgas O."/>
            <person name="Orlowska M."/>
            <person name="Perlinska-Lenart U."/>
            <person name="Aleksandrzak-Piekarczyk T."/>
            <person name="Szatraj K."/>
            <person name="Zielenkiewicz U."/>
            <person name="Pilsyk S."/>
            <person name="Malc E."/>
            <person name="Mieczkowski P."/>
            <person name="Kruszewska J.S."/>
            <person name="Biernat P."/>
            <person name="Pawlowska J."/>
        </authorList>
    </citation>
    <scope>NUCLEOTIDE SEQUENCE</scope>
    <source>
        <strain evidence="2">CBS 226.32</strain>
    </source>
</reference>
<comment type="caution">
    <text evidence="2">The sequence shown here is derived from an EMBL/GenBank/DDBJ whole genome shotgun (WGS) entry which is preliminary data.</text>
</comment>
<feature type="region of interest" description="Disordered" evidence="1">
    <location>
        <begin position="1"/>
        <end position="23"/>
    </location>
</feature>
<sequence>MPPPTPSNYTIESSSPSLTAKKSSTTITTFTTTTTSKLHLQHESSRRKYSILSLLGNNRIENHFNEIKQLGRQVKRQLLDDEDIISLGNKIFPTITTQLPPLPTVRKNKAISLDSSSCNSLDNVVVKQGKQLFNSFNKLKQVKQTLEFSPSSETNASPSSIPDLKETKYTEVIVTQTTLSFPP</sequence>
<proteinExistence type="predicted"/>
<dbReference type="Proteomes" id="UP000650833">
    <property type="component" value="Unassembled WGS sequence"/>
</dbReference>
<name>A0A8H7R916_9FUNG</name>
<accession>A0A8H7R916</accession>
<dbReference type="EMBL" id="JAEPRC010000140">
    <property type="protein sequence ID" value="KAG2206924.1"/>
    <property type="molecule type" value="Genomic_DNA"/>
</dbReference>
<evidence type="ECO:0000256" key="1">
    <source>
        <dbReference type="SAM" id="MobiDB-lite"/>
    </source>
</evidence>
<feature type="compositionally biased region" description="Low complexity" evidence="1">
    <location>
        <begin position="13"/>
        <end position="23"/>
    </location>
</feature>
<protein>
    <submittedName>
        <fullName evidence="2">Uncharacterized protein</fullName>
    </submittedName>
</protein>
<dbReference type="AlphaFoldDB" id="A0A8H7R916"/>
<keyword evidence="3" id="KW-1185">Reference proteome</keyword>
<organism evidence="2 3">
    <name type="scientific">Mucor plumbeus</name>
    <dbReference type="NCBI Taxonomy" id="97098"/>
    <lineage>
        <taxon>Eukaryota</taxon>
        <taxon>Fungi</taxon>
        <taxon>Fungi incertae sedis</taxon>
        <taxon>Mucoromycota</taxon>
        <taxon>Mucoromycotina</taxon>
        <taxon>Mucoromycetes</taxon>
        <taxon>Mucorales</taxon>
        <taxon>Mucorineae</taxon>
        <taxon>Mucoraceae</taxon>
        <taxon>Mucor</taxon>
    </lineage>
</organism>
<gene>
    <name evidence="2" type="ORF">INT46_005444</name>
</gene>
<evidence type="ECO:0000313" key="2">
    <source>
        <dbReference type="EMBL" id="KAG2206924.1"/>
    </source>
</evidence>
<evidence type="ECO:0000313" key="3">
    <source>
        <dbReference type="Proteomes" id="UP000650833"/>
    </source>
</evidence>